<evidence type="ECO:0000256" key="7">
    <source>
        <dbReference type="SAM" id="MobiDB-lite"/>
    </source>
</evidence>
<keyword evidence="12" id="KW-1185">Reference proteome</keyword>
<evidence type="ECO:0000313" key="11">
    <source>
        <dbReference type="EMBL" id="VZO38871.1"/>
    </source>
</evidence>
<feature type="chain" id="PRO_5029675954" evidence="9">
    <location>
        <begin position="31"/>
        <end position="410"/>
    </location>
</feature>
<dbReference type="EC" id="3.4.21.-" evidence="11"/>
<feature type="domain" description="Peptidase S8/S53" evidence="10">
    <location>
        <begin position="54"/>
        <end position="332"/>
    </location>
</feature>
<dbReference type="Gene3D" id="3.40.50.200">
    <property type="entry name" value="Peptidase S8/S53 domain"/>
    <property type="match status" value="1"/>
</dbReference>
<protein>
    <submittedName>
        <fullName evidence="11">Intracellular serine protease</fullName>
        <ecNumber evidence="11">3.4.21.-</ecNumber>
    </submittedName>
</protein>
<feature type="active site" description="Charge relay system" evidence="5 6">
    <location>
        <position position="63"/>
    </location>
</feature>
<name>A0A7M4DN61_9MICO</name>
<dbReference type="PROSITE" id="PS51892">
    <property type="entry name" value="SUBTILASE"/>
    <property type="match status" value="1"/>
</dbReference>
<dbReference type="AlphaFoldDB" id="A0A7M4DN61"/>
<keyword evidence="8" id="KW-1133">Transmembrane helix</keyword>
<proteinExistence type="inferred from homology"/>
<evidence type="ECO:0000256" key="5">
    <source>
        <dbReference type="PIRSR" id="PIRSR615500-1"/>
    </source>
</evidence>
<evidence type="ECO:0000256" key="4">
    <source>
        <dbReference type="ARBA" id="ARBA00022825"/>
    </source>
</evidence>
<reference evidence="11 12" key="1">
    <citation type="submission" date="2019-11" db="EMBL/GenBank/DDBJ databases">
        <authorList>
            <person name="Criscuolo A."/>
        </authorList>
    </citation>
    <scope>NUCLEOTIDE SEQUENCE [LARGE SCALE GENOMIC DNA]</scope>
    <source>
        <strain evidence="11">CIP111667</strain>
    </source>
</reference>
<organism evidence="11 12">
    <name type="scientific">Occultella aeris</name>
    <dbReference type="NCBI Taxonomy" id="2761496"/>
    <lineage>
        <taxon>Bacteria</taxon>
        <taxon>Bacillati</taxon>
        <taxon>Actinomycetota</taxon>
        <taxon>Actinomycetes</taxon>
        <taxon>Micrococcales</taxon>
        <taxon>Ruaniaceae</taxon>
        <taxon>Occultella</taxon>
    </lineage>
</organism>
<dbReference type="EMBL" id="CACRYJ010000053">
    <property type="protein sequence ID" value="VZO38871.1"/>
    <property type="molecule type" value="Genomic_DNA"/>
</dbReference>
<dbReference type="RefSeq" id="WP_156742248.1">
    <property type="nucleotide sequence ID" value="NZ_CACRYJ010000053.1"/>
</dbReference>
<dbReference type="InterPro" id="IPR050131">
    <property type="entry name" value="Peptidase_S8_subtilisin-like"/>
</dbReference>
<dbReference type="PANTHER" id="PTHR43806:SF11">
    <property type="entry name" value="CEREVISIN-RELATED"/>
    <property type="match status" value="1"/>
</dbReference>
<keyword evidence="3 6" id="KW-0378">Hydrolase</keyword>
<feature type="active site" description="Charge relay system" evidence="5 6">
    <location>
        <position position="284"/>
    </location>
</feature>
<dbReference type="PANTHER" id="PTHR43806">
    <property type="entry name" value="PEPTIDASE S8"/>
    <property type="match status" value="1"/>
</dbReference>
<feature type="active site" description="Charge relay system" evidence="5 6">
    <location>
        <position position="97"/>
    </location>
</feature>
<keyword evidence="8" id="KW-0472">Membrane</keyword>
<dbReference type="GO" id="GO:0004252">
    <property type="term" value="F:serine-type endopeptidase activity"/>
    <property type="evidence" value="ECO:0007669"/>
    <property type="project" value="UniProtKB-UniRule"/>
</dbReference>
<dbReference type="InterPro" id="IPR036852">
    <property type="entry name" value="Peptidase_S8/S53_dom_sf"/>
</dbReference>
<comment type="caution">
    <text evidence="11">The sequence shown here is derived from an EMBL/GenBank/DDBJ whole genome shotgun (WGS) entry which is preliminary data.</text>
</comment>
<dbReference type="InterPro" id="IPR015500">
    <property type="entry name" value="Peptidase_S8_subtilisin-rel"/>
</dbReference>
<dbReference type="SUPFAM" id="SSF52743">
    <property type="entry name" value="Subtilisin-like"/>
    <property type="match status" value="1"/>
</dbReference>
<feature type="region of interest" description="Disordered" evidence="7">
    <location>
        <begin position="344"/>
        <end position="365"/>
    </location>
</feature>
<dbReference type="InterPro" id="IPR000209">
    <property type="entry name" value="Peptidase_S8/S53_dom"/>
</dbReference>
<evidence type="ECO:0000256" key="8">
    <source>
        <dbReference type="SAM" id="Phobius"/>
    </source>
</evidence>
<evidence type="ECO:0000313" key="12">
    <source>
        <dbReference type="Proteomes" id="UP000419743"/>
    </source>
</evidence>
<feature type="transmembrane region" description="Helical" evidence="8">
    <location>
        <begin position="379"/>
        <end position="398"/>
    </location>
</feature>
<dbReference type="Pfam" id="PF00082">
    <property type="entry name" value="Peptidase_S8"/>
    <property type="match status" value="1"/>
</dbReference>
<dbReference type="Proteomes" id="UP000419743">
    <property type="component" value="Unassembled WGS sequence"/>
</dbReference>
<evidence type="ECO:0000256" key="1">
    <source>
        <dbReference type="ARBA" id="ARBA00011073"/>
    </source>
</evidence>
<keyword evidence="4 6" id="KW-0720">Serine protease</keyword>
<evidence type="ECO:0000256" key="9">
    <source>
        <dbReference type="SAM" id="SignalP"/>
    </source>
</evidence>
<feature type="signal peptide" evidence="9">
    <location>
        <begin position="1"/>
        <end position="30"/>
    </location>
</feature>
<keyword evidence="8" id="KW-0812">Transmembrane</keyword>
<evidence type="ECO:0000259" key="10">
    <source>
        <dbReference type="Pfam" id="PF00082"/>
    </source>
</evidence>
<dbReference type="PRINTS" id="PR00723">
    <property type="entry name" value="SUBTILISIN"/>
</dbReference>
<keyword evidence="2 6" id="KW-0645">Protease</keyword>
<gene>
    <name evidence="11" type="primary">isp_2</name>
    <name evidence="11" type="ORF">HALOF300_03589</name>
</gene>
<dbReference type="GO" id="GO:0006508">
    <property type="term" value="P:proteolysis"/>
    <property type="evidence" value="ECO:0007669"/>
    <property type="project" value="UniProtKB-KW"/>
</dbReference>
<comment type="similarity">
    <text evidence="1 6">Belongs to the peptidase S8 family.</text>
</comment>
<evidence type="ECO:0000256" key="6">
    <source>
        <dbReference type="PROSITE-ProRule" id="PRU01240"/>
    </source>
</evidence>
<evidence type="ECO:0000256" key="2">
    <source>
        <dbReference type="ARBA" id="ARBA00022670"/>
    </source>
</evidence>
<dbReference type="InterPro" id="IPR023828">
    <property type="entry name" value="Peptidase_S8_Ser-AS"/>
</dbReference>
<dbReference type="PROSITE" id="PS00138">
    <property type="entry name" value="SUBTILASE_SER"/>
    <property type="match status" value="1"/>
</dbReference>
<sequence>MPRSHLPLTSTVAVVAAAVLVAAAAEPARADQWRAAQWYLDQFDITAMHELTTGEGVTIGLIDSGTDVTHPDLQGVHITAGIGFGNTADPFIDTRDHGTSMAALAVGQGHGPDGTDGVLGIAPGADLIVMSFDYDDENKHEVGEWEEEAIYALLELGADVITTSIGGVSGNSRGVQDAIDAAMAAGVPFIASAGNSETYVLPGCTSGDCGFEDAPTEDTTVVVDGLTFPAWYEHVIQAFGYTAERTRWENSPSTEVGDLAISAPAHDLVAAMSGGGYSIQSGTSGAAPIIAGVFALVRSLHPDANWDQLVNLVLSTTDDTGAPGYDEEFGWGQINPMAALTSPLPAAVDGPEEPGRPSPTAAPVALAPPGPPAAVQNTLSVVVLAIPLAALAGAAWLLRRRRARQAAVAR</sequence>
<accession>A0A7M4DN61</accession>
<keyword evidence="9" id="KW-0732">Signal</keyword>
<evidence type="ECO:0000256" key="3">
    <source>
        <dbReference type="ARBA" id="ARBA00022801"/>
    </source>
</evidence>